<evidence type="ECO:0000259" key="6">
    <source>
        <dbReference type="PROSITE" id="PS50103"/>
    </source>
</evidence>
<dbReference type="Pfam" id="PF00642">
    <property type="entry name" value="zf-CCCH"/>
    <property type="match status" value="1"/>
</dbReference>
<evidence type="ECO:0000256" key="2">
    <source>
        <dbReference type="ARBA" id="ARBA00022771"/>
    </source>
</evidence>
<feature type="region of interest" description="Disordered" evidence="5">
    <location>
        <begin position="257"/>
        <end position="308"/>
    </location>
</feature>
<feature type="region of interest" description="Disordered" evidence="5">
    <location>
        <begin position="620"/>
        <end position="716"/>
    </location>
</feature>
<dbReference type="SUPFAM" id="SSF90229">
    <property type="entry name" value="CCCH zinc finger"/>
    <property type="match status" value="1"/>
</dbReference>
<comment type="caution">
    <text evidence="7">The sequence shown here is derived from an EMBL/GenBank/DDBJ whole genome shotgun (WGS) entry which is preliminary data.</text>
</comment>
<keyword evidence="1 4" id="KW-0479">Metal-binding</keyword>
<feature type="region of interest" description="Disordered" evidence="5">
    <location>
        <begin position="68"/>
        <end position="97"/>
    </location>
</feature>
<dbReference type="STRING" id="205917.A0A4Y9YXR6"/>
<feature type="compositionally biased region" description="Basic and acidic residues" evidence="5">
    <location>
        <begin position="427"/>
        <end position="438"/>
    </location>
</feature>
<dbReference type="OrthoDB" id="278280at2759"/>
<dbReference type="InterPro" id="IPR036855">
    <property type="entry name" value="Znf_CCCH_sf"/>
</dbReference>
<feature type="compositionally biased region" description="Basic and acidic residues" evidence="5">
    <location>
        <begin position="903"/>
        <end position="925"/>
    </location>
</feature>
<keyword evidence="8" id="KW-1185">Reference proteome</keyword>
<keyword evidence="2 4" id="KW-0863">Zinc-finger</keyword>
<dbReference type="EMBL" id="SEOQ01000254">
    <property type="protein sequence ID" value="TFY66361.1"/>
    <property type="molecule type" value="Genomic_DNA"/>
</dbReference>
<evidence type="ECO:0000256" key="1">
    <source>
        <dbReference type="ARBA" id="ARBA00022723"/>
    </source>
</evidence>
<keyword evidence="3 4" id="KW-0862">Zinc</keyword>
<organism evidence="7 8">
    <name type="scientific">Dentipellis fragilis</name>
    <dbReference type="NCBI Taxonomy" id="205917"/>
    <lineage>
        <taxon>Eukaryota</taxon>
        <taxon>Fungi</taxon>
        <taxon>Dikarya</taxon>
        <taxon>Basidiomycota</taxon>
        <taxon>Agaricomycotina</taxon>
        <taxon>Agaricomycetes</taxon>
        <taxon>Russulales</taxon>
        <taxon>Hericiaceae</taxon>
        <taxon>Dentipellis</taxon>
    </lineage>
</organism>
<accession>A0A4Y9YXR6</accession>
<dbReference type="AlphaFoldDB" id="A0A4Y9YXR6"/>
<feature type="domain" description="C3H1-type" evidence="6">
    <location>
        <begin position="1019"/>
        <end position="1056"/>
    </location>
</feature>
<feature type="compositionally biased region" description="Acidic residues" evidence="5">
    <location>
        <begin position="158"/>
        <end position="178"/>
    </location>
</feature>
<dbReference type="Gene3D" id="4.10.1000.10">
    <property type="entry name" value="Zinc finger, CCCH-type"/>
    <property type="match status" value="1"/>
</dbReference>
<dbReference type="GO" id="GO:0003729">
    <property type="term" value="F:mRNA binding"/>
    <property type="evidence" value="ECO:0007669"/>
    <property type="project" value="TreeGrafter"/>
</dbReference>
<feature type="compositionally biased region" description="Low complexity" evidence="5">
    <location>
        <begin position="521"/>
        <end position="558"/>
    </location>
</feature>
<feature type="region of interest" description="Disordered" evidence="5">
    <location>
        <begin position="150"/>
        <end position="195"/>
    </location>
</feature>
<dbReference type="GO" id="GO:0005829">
    <property type="term" value="C:cytosol"/>
    <property type="evidence" value="ECO:0007669"/>
    <property type="project" value="TreeGrafter"/>
</dbReference>
<protein>
    <recommendedName>
        <fullName evidence="6">C3H1-type domain-containing protein</fullName>
    </recommendedName>
</protein>
<feature type="domain" description="C3H1-type" evidence="6">
    <location>
        <begin position="948"/>
        <end position="975"/>
    </location>
</feature>
<dbReference type="PANTHER" id="PTHR12681">
    <property type="entry name" value="ZINC FINGER-CONTAINING PROTEIN P48ZNF"/>
    <property type="match status" value="1"/>
</dbReference>
<dbReference type="GO" id="GO:0002181">
    <property type="term" value="P:cytoplasmic translation"/>
    <property type="evidence" value="ECO:0007669"/>
    <property type="project" value="TreeGrafter"/>
</dbReference>
<gene>
    <name evidence="7" type="ORF">EVG20_g4729</name>
</gene>
<dbReference type="PROSITE" id="PS50103">
    <property type="entry name" value="ZF_C3H1"/>
    <property type="match status" value="2"/>
</dbReference>
<feature type="zinc finger region" description="C3H1-type" evidence="4">
    <location>
        <begin position="948"/>
        <end position="975"/>
    </location>
</feature>
<evidence type="ECO:0000256" key="5">
    <source>
        <dbReference type="SAM" id="MobiDB-lite"/>
    </source>
</evidence>
<feature type="region of interest" description="Disordered" evidence="5">
    <location>
        <begin position="410"/>
        <end position="584"/>
    </location>
</feature>
<evidence type="ECO:0000313" key="8">
    <source>
        <dbReference type="Proteomes" id="UP000298327"/>
    </source>
</evidence>
<dbReference type="GO" id="GO:0008270">
    <property type="term" value="F:zinc ion binding"/>
    <property type="evidence" value="ECO:0007669"/>
    <property type="project" value="UniProtKB-KW"/>
</dbReference>
<name>A0A4Y9YXR6_9AGAM</name>
<dbReference type="Pfam" id="PF16543">
    <property type="entry name" value="DFRP_C"/>
    <property type="match status" value="1"/>
</dbReference>
<feature type="compositionally biased region" description="Polar residues" evidence="5">
    <location>
        <begin position="257"/>
        <end position="270"/>
    </location>
</feature>
<sequence>MWLVALSHTAFNLRPTVFHLQSRLKTPTRHPPPPACFILNIYAPTNITTMNRPRESVLSLFDPLSSSNGVATPRRDVHSPDSGSDKENSLPAASSYTGDSPVTLTKFFSRTYTRYKTLPAKLPKGGLIDFGDITITEDTDLENLDQELDQEQGQTKEGEEEMSEDNSEPDENDNENENENTPPASAAAAKQATPHRRPLADIAIEDDENTPIAINRGLNSLKPQQGTIPAPVFSESQPTAAPVSSPLAAVINSINGTSSSPDDFSASTACTPRISIIPPEPSSPSPRGARARPANATSTSSLDPRRTSVDLQSSFSMQLQCSDSSFDLLNGKISFAGHETFLGVMDDFDVAAEEATMLALAQRLENVSLKEKSAVKRRAMQRMVLTDSESESEAELVGSLAERIRDVKLSVSDSESEDENAPPRFSPRVERESRERSSSKSAEATPQAPMKQKGCLVPKTRTPPVRPSELSRRSPTEPASHSNPSLSTPKNASGAPKNPPAIAALRIVKKAPIRPHERTESSSASSATSASSAGISAVTASSSSSAPPSDAPATVVPPLTSRLATRPTRSKTVSSVRPAQQEPRAEFAFARPELAKAELAKAPSRAKTVLVGNYLRKRPDLSAEPHGHGHASASEAPLSSRYTSSIGHAPSSRAAVGAQRPSAQAVPETKDASAPISAASKLKRTASVSSTLTRRAHGATAGAGTAPTLMRKPSTTSVSGPAPAVAVCIMFCLLSSQFLPDFPYLLSISLRGLSIHLMFAFSFSLFPPLPMPMPPLSTRIHAPLMIMTRSMHLTARSSFGLSLAGHARAPLKHPQHSFGPPRITHIRPHDAAEKAAAAAGLVVEGQGRQGDLRDEERQHPPLPLPPLILCSGTDARAHVQKNKSVKVQRQVAQIQAQASQTGKSREALAKEKEKEMREKAKLEDEKRRKEEAALLKPVQQQKVPFGVDPKTVLCAFFKAGHCDKGTKCKFSHDLDVGRKVEKKNLYEDAREEKLNDTMDKWDEEKLRNVVLSKAGNPRTTTDIVCKYFIEAIEMQKFGWFWQCPSGENCQYRHALPPGFVLKSQRKALAEAEKANTISIEEFLEVERHKLGTNLTPVTRETFAKWKATRMDKKAAEEEAARNAKDTQHAAGKNAGMSGRDLFQYNPEWFEDSDEEDEEDWDLAKYRREQEDRDVAEEEERIRNLSLQNGESNGDADGAADGDGDGDGESEDKEKDS</sequence>
<feature type="region of interest" description="Disordered" evidence="5">
    <location>
        <begin position="219"/>
        <end position="240"/>
    </location>
</feature>
<proteinExistence type="predicted"/>
<feature type="compositionally biased region" description="Basic and acidic residues" evidence="5">
    <location>
        <begin position="73"/>
        <end position="88"/>
    </location>
</feature>
<feature type="compositionally biased region" description="Acidic residues" evidence="5">
    <location>
        <begin position="1148"/>
        <end position="1160"/>
    </location>
</feature>
<reference evidence="7 8" key="1">
    <citation type="submission" date="2019-02" db="EMBL/GenBank/DDBJ databases">
        <title>Genome sequencing of the rare red list fungi Dentipellis fragilis.</title>
        <authorList>
            <person name="Buettner E."/>
            <person name="Kellner H."/>
        </authorList>
    </citation>
    <scope>NUCLEOTIDE SEQUENCE [LARGE SCALE GENOMIC DNA]</scope>
    <source>
        <strain evidence="7 8">DSM 105465</strain>
    </source>
</reference>
<dbReference type="InterPro" id="IPR032378">
    <property type="entry name" value="ZC3H15/TMA46_C"/>
</dbReference>
<feature type="compositionally biased region" description="Polar residues" evidence="5">
    <location>
        <begin position="477"/>
        <end position="491"/>
    </location>
</feature>
<feature type="compositionally biased region" description="Acidic residues" evidence="5">
    <location>
        <begin position="1197"/>
        <end position="1210"/>
    </location>
</feature>
<evidence type="ECO:0000313" key="7">
    <source>
        <dbReference type="EMBL" id="TFY66361.1"/>
    </source>
</evidence>
<feature type="region of interest" description="Disordered" evidence="5">
    <location>
        <begin position="1113"/>
        <end position="1216"/>
    </location>
</feature>
<feature type="compositionally biased region" description="Low complexity" evidence="5">
    <location>
        <begin position="698"/>
        <end position="709"/>
    </location>
</feature>
<dbReference type="SMART" id="SM00356">
    <property type="entry name" value="ZnF_C3H1"/>
    <property type="match status" value="2"/>
</dbReference>
<feature type="region of interest" description="Disordered" evidence="5">
    <location>
        <begin position="895"/>
        <end position="925"/>
    </location>
</feature>
<evidence type="ECO:0000256" key="3">
    <source>
        <dbReference type="ARBA" id="ARBA00022833"/>
    </source>
</evidence>
<feature type="compositionally biased region" description="Low complexity" evidence="5">
    <location>
        <begin position="285"/>
        <end position="294"/>
    </location>
</feature>
<evidence type="ECO:0000256" key="4">
    <source>
        <dbReference type="PROSITE-ProRule" id="PRU00723"/>
    </source>
</evidence>
<dbReference type="Proteomes" id="UP000298327">
    <property type="component" value="Unassembled WGS sequence"/>
</dbReference>
<dbReference type="PANTHER" id="PTHR12681:SF0">
    <property type="entry name" value="ZINC FINGER CCCH DOMAIN-CONTAINING PROTEIN 15"/>
    <property type="match status" value="1"/>
</dbReference>
<feature type="compositionally biased region" description="Basic and acidic residues" evidence="5">
    <location>
        <begin position="1161"/>
        <end position="1172"/>
    </location>
</feature>
<feature type="zinc finger region" description="C3H1-type" evidence="4">
    <location>
        <begin position="1019"/>
        <end position="1056"/>
    </location>
</feature>
<dbReference type="InterPro" id="IPR000571">
    <property type="entry name" value="Znf_CCCH"/>
</dbReference>
<feature type="compositionally biased region" description="Low complexity" evidence="5">
    <location>
        <begin position="179"/>
        <end position="189"/>
    </location>
</feature>
<dbReference type="Gene3D" id="6.20.400.10">
    <property type="match status" value="1"/>
</dbReference>
<feature type="compositionally biased region" description="Basic and acidic residues" evidence="5">
    <location>
        <begin position="1113"/>
        <end position="1127"/>
    </location>
</feature>